<keyword evidence="1" id="KW-0472">Membrane</keyword>
<proteinExistence type="predicted"/>
<dbReference type="AlphaFoldDB" id="A0AAJ1CW67"/>
<feature type="transmembrane region" description="Helical" evidence="1">
    <location>
        <begin position="83"/>
        <end position="104"/>
    </location>
</feature>
<evidence type="ECO:0000256" key="1">
    <source>
        <dbReference type="SAM" id="Phobius"/>
    </source>
</evidence>
<comment type="caution">
    <text evidence="2">The sequence shown here is derived from an EMBL/GenBank/DDBJ whole genome shotgun (WGS) entry which is preliminary data.</text>
</comment>
<protein>
    <submittedName>
        <fullName evidence="2">Uncharacterized protein</fullName>
    </submittedName>
</protein>
<dbReference type="EMBL" id="JANFVX010000002">
    <property type="protein sequence ID" value="MCW0342709.1"/>
    <property type="molecule type" value="Genomic_DNA"/>
</dbReference>
<feature type="transmembrane region" description="Helical" evidence="1">
    <location>
        <begin position="171"/>
        <end position="194"/>
    </location>
</feature>
<name>A0AAJ1CW67_PANAN</name>
<accession>A0AAJ1CW67</accession>
<sequence length="246" mass="28080">MTDSQSRDNDILKNACSLLESKKIAFQKESIVYRNEIISREDHRVVSFKQNDKTIDIVIIEKDDSFSLILKDEFIKKKTLKSFLTVSTLAFIALIVILFMLPFFNGWPKIFLFILPLIFGFLLYKAAYRTAKSYLKKITDTVTFFSAAIAAAAVLCGVNLPHYLYDPNASFPLQIILFIFLQTFSIFATTKCCISWDETIEEGRNYYQENLSPHKAPKKIGILKKTKSSIIGAILFVKITLTNKNS</sequence>
<keyword evidence="1" id="KW-1133">Transmembrane helix</keyword>
<dbReference type="Proteomes" id="UP001208888">
    <property type="component" value="Unassembled WGS sequence"/>
</dbReference>
<dbReference type="RefSeq" id="WP_105078800.1">
    <property type="nucleotide sequence ID" value="NZ_CP158663.1"/>
</dbReference>
<feature type="transmembrane region" description="Helical" evidence="1">
    <location>
        <begin position="110"/>
        <end position="128"/>
    </location>
</feature>
<gene>
    <name evidence="2" type="ORF">NB703_000802</name>
</gene>
<keyword evidence="1" id="KW-0812">Transmembrane</keyword>
<organism evidence="2 3">
    <name type="scientific">Pantoea ananas</name>
    <name type="common">Erwinia uredovora</name>
    <dbReference type="NCBI Taxonomy" id="553"/>
    <lineage>
        <taxon>Bacteria</taxon>
        <taxon>Pseudomonadati</taxon>
        <taxon>Pseudomonadota</taxon>
        <taxon>Gammaproteobacteria</taxon>
        <taxon>Enterobacterales</taxon>
        <taxon>Erwiniaceae</taxon>
        <taxon>Pantoea</taxon>
    </lineage>
</organism>
<reference evidence="2" key="1">
    <citation type="submission" date="2022-06" db="EMBL/GenBank/DDBJ databases">
        <title>Dynamics of rice microbiomes reveals core vertical transmitted seed endophytes.</title>
        <authorList>
            <person name="Liao K."/>
            <person name="Zhang X."/>
        </authorList>
    </citation>
    <scope>NUCLEOTIDE SEQUENCE</scope>
    <source>
        <strain evidence="2">JT1-17</strain>
    </source>
</reference>
<evidence type="ECO:0000313" key="2">
    <source>
        <dbReference type="EMBL" id="MCW0342709.1"/>
    </source>
</evidence>
<feature type="transmembrane region" description="Helical" evidence="1">
    <location>
        <begin position="140"/>
        <end position="165"/>
    </location>
</feature>
<evidence type="ECO:0000313" key="3">
    <source>
        <dbReference type="Proteomes" id="UP001208888"/>
    </source>
</evidence>